<feature type="transmembrane region" description="Helical" evidence="1">
    <location>
        <begin position="18"/>
        <end position="39"/>
    </location>
</feature>
<organism evidence="2 3">
    <name type="scientific">Sporosarcina soli</name>
    <dbReference type="NCBI Taxonomy" id="334736"/>
    <lineage>
        <taxon>Bacteria</taxon>
        <taxon>Bacillati</taxon>
        <taxon>Bacillota</taxon>
        <taxon>Bacilli</taxon>
        <taxon>Bacillales</taxon>
        <taxon>Caryophanaceae</taxon>
        <taxon>Sporosarcina</taxon>
    </lineage>
</organism>
<gene>
    <name evidence="2" type="ORF">ACFPRA_19890</name>
</gene>
<evidence type="ECO:0000256" key="1">
    <source>
        <dbReference type="SAM" id="Phobius"/>
    </source>
</evidence>
<comment type="caution">
    <text evidence="2">The sequence shown here is derived from an EMBL/GenBank/DDBJ whole genome shotgun (WGS) entry which is preliminary data.</text>
</comment>
<evidence type="ECO:0000313" key="3">
    <source>
        <dbReference type="Proteomes" id="UP001596109"/>
    </source>
</evidence>
<proteinExistence type="predicted"/>
<evidence type="ECO:0000313" key="2">
    <source>
        <dbReference type="EMBL" id="MFC5591146.1"/>
    </source>
</evidence>
<sequence>MLVDINLLPEKERERSSLLVAALAIIGAAVLFWVVLFMITNNLSKETVTLERQLESVQASQEAIRSDIHRTESEDSKKQLMLTVEWAEAYQYDTVPLLHDLIRLLPKRGFFQSFDFTSPHLATVVVQFDTKADAAYYFARLESTPSVSDVTLEAVTVADDSEEENTADLLPRYIATYSLEFVDDRSITEEAVSEETEEGGVLDD</sequence>
<keyword evidence="1" id="KW-0472">Membrane</keyword>
<dbReference type="Proteomes" id="UP001596109">
    <property type="component" value="Unassembled WGS sequence"/>
</dbReference>
<keyword evidence="3" id="KW-1185">Reference proteome</keyword>
<dbReference type="RefSeq" id="WP_381438562.1">
    <property type="nucleotide sequence ID" value="NZ_JBHSNO010000015.1"/>
</dbReference>
<name>A0ABW0TNS6_9BACL</name>
<accession>A0ABW0TNS6</accession>
<reference evidence="3" key="1">
    <citation type="journal article" date="2019" name="Int. J. Syst. Evol. Microbiol.">
        <title>The Global Catalogue of Microorganisms (GCM) 10K type strain sequencing project: providing services to taxonomists for standard genome sequencing and annotation.</title>
        <authorList>
            <consortium name="The Broad Institute Genomics Platform"/>
            <consortium name="The Broad Institute Genome Sequencing Center for Infectious Disease"/>
            <person name="Wu L."/>
            <person name="Ma J."/>
        </authorList>
    </citation>
    <scope>NUCLEOTIDE SEQUENCE [LARGE SCALE GENOMIC DNA]</scope>
    <source>
        <strain evidence="3">CGMCC 4.1434</strain>
    </source>
</reference>
<protein>
    <submittedName>
        <fullName evidence="2">PilN domain-containing protein</fullName>
    </submittedName>
</protein>
<keyword evidence="1" id="KW-0812">Transmembrane</keyword>
<keyword evidence="1" id="KW-1133">Transmembrane helix</keyword>
<dbReference type="EMBL" id="JBHSNO010000015">
    <property type="protein sequence ID" value="MFC5591146.1"/>
    <property type="molecule type" value="Genomic_DNA"/>
</dbReference>